<keyword evidence="2" id="KW-1185">Reference proteome</keyword>
<dbReference type="EMBL" id="CAMAPE010000010">
    <property type="protein sequence ID" value="CAH9076823.1"/>
    <property type="molecule type" value="Genomic_DNA"/>
</dbReference>
<dbReference type="Proteomes" id="UP001152484">
    <property type="component" value="Unassembled WGS sequence"/>
</dbReference>
<protein>
    <submittedName>
        <fullName evidence="1">Uncharacterized protein</fullName>
    </submittedName>
</protein>
<comment type="caution">
    <text evidence="1">The sequence shown here is derived from an EMBL/GenBank/DDBJ whole genome shotgun (WGS) entry which is preliminary data.</text>
</comment>
<reference evidence="1" key="1">
    <citation type="submission" date="2022-07" db="EMBL/GenBank/DDBJ databases">
        <authorList>
            <person name="Macas J."/>
            <person name="Novak P."/>
            <person name="Neumann P."/>
        </authorList>
    </citation>
    <scope>NUCLEOTIDE SEQUENCE</scope>
</reference>
<sequence>MPLYGIIVIRRRTRGSGCGTQLANGAGKSVAWGFHADTRWQGSILSHVTKSKDREVREVPIDYKMYFIL</sequence>
<dbReference type="AlphaFoldDB" id="A0A9P1E337"/>
<evidence type="ECO:0000313" key="1">
    <source>
        <dbReference type="EMBL" id="CAH9076823.1"/>
    </source>
</evidence>
<organism evidence="1 2">
    <name type="scientific">Cuscuta europaea</name>
    <name type="common">European dodder</name>
    <dbReference type="NCBI Taxonomy" id="41803"/>
    <lineage>
        <taxon>Eukaryota</taxon>
        <taxon>Viridiplantae</taxon>
        <taxon>Streptophyta</taxon>
        <taxon>Embryophyta</taxon>
        <taxon>Tracheophyta</taxon>
        <taxon>Spermatophyta</taxon>
        <taxon>Magnoliopsida</taxon>
        <taxon>eudicotyledons</taxon>
        <taxon>Gunneridae</taxon>
        <taxon>Pentapetalae</taxon>
        <taxon>asterids</taxon>
        <taxon>lamiids</taxon>
        <taxon>Solanales</taxon>
        <taxon>Convolvulaceae</taxon>
        <taxon>Cuscuteae</taxon>
        <taxon>Cuscuta</taxon>
        <taxon>Cuscuta subgen. Cuscuta</taxon>
    </lineage>
</organism>
<accession>A0A9P1E337</accession>
<name>A0A9P1E337_CUSEU</name>
<gene>
    <name evidence="1" type="ORF">CEURO_LOCUS6051</name>
</gene>
<proteinExistence type="predicted"/>
<evidence type="ECO:0000313" key="2">
    <source>
        <dbReference type="Proteomes" id="UP001152484"/>
    </source>
</evidence>